<name>A0ABD5YRZ4_9EURY</name>
<dbReference type="Proteomes" id="UP001596417">
    <property type="component" value="Unassembled WGS sequence"/>
</dbReference>
<keyword evidence="1" id="KW-0472">Membrane</keyword>
<accession>A0ABD5YRZ4</accession>
<comment type="caution">
    <text evidence="2">The sequence shown here is derived from an EMBL/GenBank/DDBJ whole genome shotgun (WGS) entry which is preliminary data.</text>
</comment>
<evidence type="ECO:0000313" key="2">
    <source>
        <dbReference type="EMBL" id="MFC7190901.1"/>
    </source>
</evidence>
<dbReference type="EMBL" id="JBHTAX010000001">
    <property type="protein sequence ID" value="MFC7190901.1"/>
    <property type="molecule type" value="Genomic_DNA"/>
</dbReference>
<dbReference type="GeneID" id="76200567"/>
<gene>
    <name evidence="2" type="ORF">ACFQL7_14390</name>
</gene>
<dbReference type="RefSeq" id="WP_248908421.1">
    <property type="nucleotide sequence ID" value="NZ_CP109979.1"/>
</dbReference>
<feature type="transmembrane region" description="Helical" evidence="1">
    <location>
        <begin position="47"/>
        <end position="64"/>
    </location>
</feature>
<protein>
    <submittedName>
        <fullName evidence="2">Uncharacterized protein</fullName>
    </submittedName>
</protein>
<dbReference type="AlphaFoldDB" id="A0ABD5YRZ4"/>
<organism evidence="2 3">
    <name type="scientific">Halocatena marina</name>
    <dbReference type="NCBI Taxonomy" id="2934937"/>
    <lineage>
        <taxon>Archaea</taxon>
        <taxon>Methanobacteriati</taxon>
        <taxon>Methanobacteriota</taxon>
        <taxon>Stenosarchaea group</taxon>
        <taxon>Halobacteria</taxon>
        <taxon>Halobacteriales</taxon>
        <taxon>Natronomonadaceae</taxon>
        <taxon>Halocatena</taxon>
    </lineage>
</organism>
<reference evidence="2 3" key="1">
    <citation type="journal article" date="2019" name="Int. J. Syst. Evol. Microbiol.">
        <title>The Global Catalogue of Microorganisms (GCM) 10K type strain sequencing project: providing services to taxonomists for standard genome sequencing and annotation.</title>
        <authorList>
            <consortium name="The Broad Institute Genomics Platform"/>
            <consortium name="The Broad Institute Genome Sequencing Center for Infectious Disease"/>
            <person name="Wu L."/>
            <person name="Ma J."/>
        </authorList>
    </citation>
    <scope>NUCLEOTIDE SEQUENCE [LARGE SCALE GENOMIC DNA]</scope>
    <source>
        <strain evidence="2 3">RDMS1</strain>
    </source>
</reference>
<evidence type="ECO:0000256" key="1">
    <source>
        <dbReference type="SAM" id="Phobius"/>
    </source>
</evidence>
<feature type="transmembrane region" description="Helical" evidence="1">
    <location>
        <begin position="12"/>
        <end position="35"/>
    </location>
</feature>
<keyword evidence="1" id="KW-0812">Transmembrane</keyword>
<keyword evidence="3" id="KW-1185">Reference proteome</keyword>
<proteinExistence type="predicted"/>
<sequence>MTTDTFVPWKDYVNALGLGVMSMLTVGLVFVYTPLPTILPQSIIENGPFIVGSAFFVAYVMAYSDRNF</sequence>
<evidence type="ECO:0000313" key="3">
    <source>
        <dbReference type="Proteomes" id="UP001596417"/>
    </source>
</evidence>
<keyword evidence="1" id="KW-1133">Transmembrane helix</keyword>